<gene>
    <name evidence="5" type="ORF">JG688_00001439</name>
</gene>
<dbReference type="FunFam" id="3.10.490.10:FF:000031">
    <property type="entry name" value="Os09g0573150 protein"/>
    <property type="match status" value="1"/>
</dbReference>
<dbReference type="InterPro" id="IPR009288">
    <property type="entry name" value="AIG2-like_dom"/>
</dbReference>
<comment type="caution">
    <text evidence="5">The sequence shown here is derived from an EMBL/GenBank/DDBJ whole genome shotgun (WGS) entry which is preliminary data.</text>
</comment>
<dbReference type="EMBL" id="JAENGY010000033">
    <property type="protein sequence ID" value="KAG6976357.1"/>
    <property type="molecule type" value="Genomic_DNA"/>
</dbReference>
<dbReference type="Pfam" id="PF06094">
    <property type="entry name" value="GGACT"/>
    <property type="match status" value="1"/>
</dbReference>
<accession>A0A8J5JBK1</accession>
<evidence type="ECO:0000313" key="5">
    <source>
        <dbReference type="EMBL" id="KAG6976357.1"/>
    </source>
</evidence>
<protein>
    <recommendedName>
        <fullName evidence="3">Gamma-glutamylcyclotransferase family protein</fullName>
    </recommendedName>
</protein>
<evidence type="ECO:0000256" key="3">
    <source>
        <dbReference type="RuleBase" id="RU367036"/>
    </source>
</evidence>
<dbReference type="PANTHER" id="PTHR12510:SF4">
    <property type="entry name" value="GAMMA-GLUTAMYLAMINECYCLOTRANSFERASE"/>
    <property type="match status" value="1"/>
</dbReference>
<dbReference type="Proteomes" id="UP000709295">
    <property type="component" value="Unassembled WGS sequence"/>
</dbReference>
<organism evidence="5 6">
    <name type="scientific">Phytophthora aleatoria</name>
    <dbReference type="NCBI Taxonomy" id="2496075"/>
    <lineage>
        <taxon>Eukaryota</taxon>
        <taxon>Sar</taxon>
        <taxon>Stramenopiles</taxon>
        <taxon>Oomycota</taxon>
        <taxon>Peronosporomycetes</taxon>
        <taxon>Peronosporales</taxon>
        <taxon>Peronosporaceae</taxon>
        <taxon>Phytophthora</taxon>
    </lineage>
</organism>
<feature type="domain" description="Gamma-glutamylcyclotransferase AIG2-like" evidence="4">
    <location>
        <begin position="9"/>
        <end position="88"/>
    </location>
</feature>
<proteinExistence type="inferred from homology"/>
<dbReference type="InterPro" id="IPR039126">
    <property type="entry name" value="GGACT"/>
</dbReference>
<evidence type="ECO:0000259" key="4">
    <source>
        <dbReference type="Pfam" id="PF06094"/>
    </source>
</evidence>
<dbReference type="InterPro" id="IPR013024">
    <property type="entry name" value="GGCT-like"/>
</dbReference>
<name>A0A8J5JBK1_9STRA</name>
<feature type="active site" description="Proton acceptor" evidence="2">
    <location>
        <position position="53"/>
    </location>
</feature>
<evidence type="ECO:0000256" key="2">
    <source>
        <dbReference type="PIRSR" id="PIRSR639126-1"/>
    </source>
</evidence>
<dbReference type="GO" id="GO:0061929">
    <property type="term" value="F:gamma-glutamylaminecyclotransferase activity"/>
    <property type="evidence" value="ECO:0007669"/>
    <property type="project" value="InterPro"/>
</dbReference>
<dbReference type="GO" id="GO:0005829">
    <property type="term" value="C:cytosol"/>
    <property type="evidence" value="ECO:0007669"/>
    <property type="project" value="TreeGrafter"/>
</dbReference>
<evidence type="ECO:0000313" key="6">
    <source>
        <dbReference type="Proteomes" id="UP000709295"/>
    </source>
</evidence>
<keyword evidence="6" id="KW-1185">Reference proteome</keyword>
<evidence type="ECO:0000256" key="1">
    <source>
        <dbReference type="ARBA" id="ARBA00008861"/>
    </source>
</evidence>
<comment type="similarity">
    <text evidence="1 3">Belongs to the gamma-glutamylcyclotransferase family.</text>
</comment>
<dbReference type="PANTHER" id="PTHR12510">
    <property type="entry name" value="TROPONIN C-AKIN-1 PROTEIN"/>
    <property type="match status" value="1"/>
</dbReference>
<sequence length="153" mass="17401">MGAARTSHADFHMMLNDKGFFPCMSRVAADGYRVSGEVFYVDDDILAALDLLEKVDEDLYQREQVEVELLDGERQGETIKCQAYIMPIREDLLKLERIPNYTPLMHKTYRSRTKTPNLEVLKCLYGEAVMDAVQSKLNEGMEFDGAWKAVVGA</sequence>
<reference evidence="5" key="1">
    <citation type="submission" date="2021-01" db="EMBL/GenBank/DDBJ databases">
        <title>Phytophthora aleatoria, a newly-described species from Pinus radiata is distinct from Phytophthora cactorum isolates based on comparative genomics.</title>
        <authorList>
            <person name="Mcdougal R."/>
            <person name="Panda P."/>
            <person name="Williams N."/>
            <person name="Studholme D.J."/>
        </authorList>
    </citation>
    <scope>NUCLEOTIDE SEQUENCE</scope>
    <source>
        <strain evidence="5">NZFS 4037</strain>
    </source>
</reference>
<dbReference type="AlphaFoldDB" id="A0A8J5JBK1"/>
<dbReference type="CDD" id="cd06661">
    <property type="entry name" value="GGCT_like"/>
    <property type="match status" value="1"/>
</dbReference>